<sequence length="462" mass="52914">MSHAQQQPEPYPYLAFLPAGFGRRAPYIVRSRGLNRLHEAAAELLSALTASEKEAWCRLTGQSACRLPVGMEANGQAVPVLVRPDVFLWESAPSQLPLDRRSFFQRDTTKLSDAQLRRHLEQVVRQYLLAAALHERPRSFWLADVEAAYLRHPFLELARQKADVVEAVELMNRSSLLAVLKYPEDIAYWRHRVEIVLRPYRALPEAWRDGLCEHEKELYTTTDKLVCSCTTCAFTVYYHPADGNAELEEEVLMPRAIKRIATIERQLNEIAEQSLDVIDQLRRLQDLKKQLLPFEAELERLSRHKQQLKHPPAVPIVDTYEALIRTTFPTADVQPELHSLAGVHLHDTAVLAIPHDFDGQVESLLDEAFHQYDEQAEKERPKPDDVVFHVKRCKLTQGEKDEIDAFLDMHDFRPSAHQLAKTLAGIPTNKVRSLGLHESPIFGLLQSWPEKQVVKAVHRLFV</sequence>
<evidence type="ECO:0000313" key="2">
    <source>
        <dbReference type="EMBL" id="NJP38007.1"/>
    </source>
</evidence>
<keyword evidence="1" id="KW-0175">Coiled coil</keyword>
<name>A0A969PPI9_9BACI</name>
<comment type="caution">
    <text evidence="2">The sequence shown here is derived from an EMBL/GenBank/DDBJ whole genome shotgun (WGS) entry which is preliminary data.</text>
</comment>
<dbReference type="Proteomes" id="UP000752012">
    <property type="component" value="Unassembled WGS sequence"/>
</dbReference>
<dbReference type="EMBL" id="JAATHJ010000014">
    <property type="protein sequence ID" value="NJP38007.1"/>
    <property type="molecule type" value="Genomic_DNA"/>
</dbReference>
<keyword evidence="3" id="KW-1185">Reference proteome</keyword>
<accession>A0A969PPI9</accession>
<dbReference type="RefSeq" id="WP_168007050.1">
    <property type="nucleotide sequence ID" value="NZ_JAATHJ010000014.1"/>
</dbReference>
<organism evidence="2 3">
    <name type="scientific">Alkalicoccus luteus</name>
    <dbReference type="NCBI Taxonomy" id="1237094"/>
    <lineage>
        <taxon>Bacteria</taxon>
        <taxon>Bacillati</taxon>
        <taxon>Bacillota</taxon>
        <taxon>Bacilli</taxon>
        <taxon>Bacillales</taxon>
        <taxon>Bacillaceae</taxon>
        <taxon>Alkalicoccus</taxon>
    </lineage>
</organism>
<dbReference type="AlphaFoldDB" id="A0A969PPI9"/>
<protein>
    <recommendedName>
        <fullName evidence="4">RQC domain-containing protein</fullName>
    </recommendedName>
</protein>
<dbReference type="NCBIfam" id="NF041108">
    <property type="entry name" value="RQC_minor_2"/>
    <property type="match status" value="1"/>
</dbReference>
<evidence type="ECO:0000256" key="1">
    <source>
        <dbReference type="SAM" id="Coils"/>
    </source>
</evidence>
<gene>
    <name evidence="2" type="ORF">HCN83_10480</name>
</gene>
<evidence type="ECO:0008006" key="4">
    <source>
        <dbReference type="Google" id="ProtNLM"/>
    </source>
</evidence>
<reference evidence="2 3" key="1">
    <citation type="submission" date="2020-03" db="EMBL/GenBank/DDBJ databases">
        <title>Assessment of the enzymatic potential of alkaline-tolerant lipase obtained from Bacillus luteus H11 (technogenic soil) for the bioremediation of saline soils contaminated with petroleum substances.</title>
        <authorList>
            <person name="Kalwasinska A."/>
        </authorList>
    </citation>
    <scope>NUCLEOTIDE SEQUENCE [LARGE SCALE GENOMIC DNA]</scope>
    <source>
        <strain evidence="2 3">H11</strain>
    </source>
</reference>
<proteinExistence type="predicted"/>
<evidence type="ECO:0000313" key="3">
    <source>
        <dbReference type="Proteomes" id="UP000752012"/>
    </source>
</evidence>
<feature type="coiled-coil region" evidence="1">
    <location>
        <begin position="253"/>
        <end position="304"/>
    </location>
</feature>